<feature type="transmembrane region" description="Helical" evidence="2">
    <location>
        <begin position="152"/>
        <end position="171"/>
    </location>
</feature>
<feature type="transmembrane region" description="Helical" evidence="2">
    <location>
        <begin position="191"/>
        <end position="212"/>
    </location>
</feature>
<gene>
    <name evidence="3" type="ORF">KJ970_11085</name>
</gene>
<evidence type="ECO:0000313" key="3">
    <source>
        <dbReference type="EMBL" id="MBU2691460.1"/>
    </source>
</evidence>
<accession>A0A948RUX3</accession>
<keyword evidence="2" id="KW-1133">Transmembrane helix</keyword>
<evidence type="ECO:0000313" key="4">
    <source>
        <dbReference type="Proteomes" id="UP000777784"/>
    </source>
</evidence>
<name>A0A948RUX3_UNCEI</name>
<evidence type="ECO:0000256" key="2">
    <source>
        <dbReference type="SAM" id="Phobius"/>
    </source>
</evidence>
<feature type="transmembrane region" description="Helical" evidence="2">
    <location>
        <begin position="6"/>
        <end position="29"/>
    </location>
</feature>
<keyword evidence="2" id="KW-0812">Transmembrane</keyword>
<reference evidence="3" key="1">
    <citation type="submission" date="2021-05" db="EMBL/GenBank/DDBJ databases">
        <title>Energy efficiency and biological interactions define the core microbiome of deep oligotrophic groundwater.</title>
        <authorList>
            <person name="Mehrshad M."/>
            <person name="Lopez-Fernandez M."/>
            <person name="Bell E."/>
            <person name="Bernier-Latmani R."/>
            <person name="Bertilsson S."/>
            <person name="Dopson M."/>
        </authorList>
    </citation>
    <scope>NUCLEOTIDE SEQUENCE</scope>
    <source>
        <strain evidence="3">Modern_marine.mb.64</strain>
    </source>
</reference>
<comment type="caution">
    <text evidence="3">The sequence shown here is derived from an EMBL/GenBank/DDBJ whole genome shotgun (WGS) entry which is preliminary data.</text>
</comment>
<sequence length="241" mass="27383">MWLNNPWVVGIGGGILSGILVTIVSRTILSRRDRREYYQKLLSANREVIYAIRPGISEGCIPDKHVVESLLSATARKYSIERKDLYDPGQISEELMKEVMDSSFISASTKQQYCEQLESLTTEETHVVEGSIPETDQRPKHRSELEEYRSRMVTMMSVMLGLMTTIMTILLLFQNQLREDAISSTSETFKIFLPMVAAIITALSATMVTFLGKEMRRASDKKQKTKEVKDNKNTDSKKDTT</sequence>
<evidence type="ECO:0000256" key="1">
    <source>
        <dbReference type="SAM" id="MobiDB-lite"/>
    </source>
</evidence>
<dbReference type="Proteomes" id="UP000777784">
    <property type="component" value="Unassembled WGS sequence"/>
</dbReference>
<proteinExistence type="predicted"/>
<feature type="region of interest" description="Disordered" evidence="1">
    <location>
        <begin position="216"/>
        <end position="241"/>
    </location>
</feature>
<dbReference type="EMBL" id="JAHJDP010000063">
    <property type="protein sequence ID" value="MBU2691460.1"/>
    <property type="molecule type" value="Genomic_DNA"/>
</dbReference>
<organism evidence="3 4">
    <name type="scientific">Eiseniibacteriota bacterium</name>
    <dbReference type="NCBI Taxonomy" id="2212470"/>
    <lineage>
        <taxon>Bacteria</taxon>
        <taxon>Candidatus Eiseniibacteriota</taxon>
    </lineage>
</organism>
<protein>
    <submittedName>
        <fullName evidence="3">Uncharacterized protein</fullName>
    </submittedName>
</protein>
<keyword evidence="2" id="KW-0472">Membrane</keyword>
<dbReference type="AlphaFoldDB" id="A0A948RUX3"/>